<protein>
    <submittedName>
        <fullName evidence="2">Uncharacterized protein</fullName>
    </submittedName>
</protein>
<evidence type="ECO:0000256" key="1">
    <source>
        <dbReference type="SAM" id="MobiDB-lite"/>
    </source>
</evidence>
<accession>A0A4S2KBQ4</accession>
<dbReference type="EMBL" id="QBLH01002819">
    <property type="protein sequence ID" value="TGZ46765.1"/>
    <property type="molecule type" value="Genomic_DNA"/>
</dbReference>
<evidence type="ECO:0000313" key="2">
    <source>
        <dbReference type="EMBL" id="TGZ46765.1"/>
    </source>
</evidence>
<name>A0A4S2KBQ4_9HYME</name>
<organism evidence="2 3">
    <name type="scientific">Temnothorax longispinosus</name>
    <dbReference type="NCBI Taxonomy" id="300112"/>
    <lineage>
        <taxon>Eukaryota</taxon>
        <taxon>Metazoa</taxon>
        <taxon>Ecdysozoa</taxon>
        <taxon>Arthropoda</taxon>
        <taxon>Hexapoda</taxon>
        <taxon>Insecta</taxon>
        <taxon>Pterygota</taxon>
        <taxon>Neoptera</taxon>
        <taxon>Endopterygota</taxon>
        <taxon>Hymenoptera</taxon>
        <taxon>Apocrita</taxon>
        <taxon>Aculeata</taxon>
        <taxon>Formicoidea</taxon>
        <taxon>Formicidae</taxon>
        <taxon>Myrmicinae</taxon>
        <taxon>Temnothorax</taxon>
    </lineage>
</organism>
<gene>
    <name evidence="2" type="ORF">DBV15_05517</name>
</gene>
<dbReference type="AlphaFoldDB" id="A0A4S2KBQ4"/>
<dbReference type="Proteomes" id="UP000310200">
    <property type="component" value="Unassembled WGS sequence"/>
</dbReference>
<proteinExistence type="predicted"/>
<reference evidence="2 3" key="1">
    <citation type="journal article" date="2019" name="Philos. Trans. R. Soc. Lond., B, Biol. Sci.">
        <title>Ant behaviour and brain gene expression of defending hosts depend on the ecological success of the intruding social parasite.</title>
        <authorList>
            <person name="Kaur R."/>
            <person name="Stoldt M."/>
            <person name="Jongepier E."/>
            <person name="Feldmeyer B."/>
            <person name="Menzel F."/>
            <person name="Bornberg-Bauer E."/>
            <person name="Foitzik S."/>
        </authorList>
    </citation>
    <scope>NUCLEOTIDE SEQUENCE [LARGE SCALE GENOMIC DNA]</scope>
    <source>
        <tissue evidence="2">Whole body</tissue>
    </source>
</reference>
<feature type="region of interest" description="Disordered" evidence="1">
    <location>
        <begin position="200"/>
        <end position="251"/>
    </location>
</feature>
<feature type="compositionally biased region" description="Basic and acidic residues" evidence="1">
    <location>
        <begin position="225"/>
        <end position="246"/>
    </location>
</feature>
<sequence>MVGLGTSGSLSGRRISVIDGTAASLGGGRDRRHQGEITGGIMLPIRRKIPEYFSALLPFGPKTSVPSGTLIRSLSFRASSRYVFPSKDNVLDPTDCRKWEEGRRIKTEGMVKSVKRLRKNLGVLGVRNRILSVASGKWRWCTREKDQAVAAAIARGCGGGRRTCLHLFQRAQRWVVTSRVGRHGNLLGLPKRGSIVLPVKTARDPDPTGSPMHMDSQSRRVVRRGGGEGVERERGRGDSTSLERKSSVPPPLKSFVIIERQDGSTDRPRDNVSYRDALETRAESAILDTQIYNTRHGSAPCCRGGGRLEPMQRRLVTLATREGVVFGVETREGGPAKTTLLYVLARTCTGGAEGACCTCNGFSLSSTIELFTVKRELTSGQLPASRKSGGEVDKPRQFEAIGRNMTSGMAPAGDIKKKV</sequence>
<keyword evidence="3" id="KW-1185">Reference proteome</keyword>
<comment type="caution">
    <text evidence="2">The sequence shown here is derived from an EMBL/GenBank/DDBJ whole genome shotgun (WGS) entry which is preliminary data.</text>
</comment>
<feature type="non-terminal residue" evidence="2">
    <location>
        <position position="419"/>
    </location>
</feature>
<evidence type="ECO:0000313" key="3">
    <source>
        <dbReference type="Proteomes" id="UP000310200"/>
    </source>
</evidence>